<proteinExistence type="predicted"/>
<protein>
    <submittedName>
        <fullName evidence="1">Uncharacterized protein</fullName>
    </submittedName>
</protein>
<gene>
    <name evidence="1" type="ORF">CDAR_404901</name>
</gene>
<keyword evidence="2" id="KW-1185">Reference proteome</keyword>
<organism evidence="1 2">
    <name type="scientific">Caerostris darwini</name>
    <dbReference type="NCBI Taxonomy" id="1538125"/>
    <lineage>
        <taxon>Eukaryota</taxon>
        <taxon>Metazoa</taxon>
        <taxon>Ecdysozoa</taxon>
        <taxon>Arthropoda</taxon>
        <taxon>Chelicerata</taxon>
        <taxon>Arachnida</taxon>
        <taxon>Araneae</taxon>
        <taxon>Araneomorphae</taxon>
        <taxon>Entelegynae</taxon>
        <taxon>Araneoidea</taxon>
        <taxon>Araneidae</taxon>
        <taxon>Caerostris</taxon>
    </lineage>
</organism>
<dbReference type="EMBL" id="BPLQ01010781">
    <property type="protein sequence ID" value="GIY53443.1"/>
    <property type="molecule type" value="Genomic_DNA"/>
</dbReference>
<evidence type="ECO:0000313" key="2">
    <source>
        <dbReference type="Proteomes" id="UP001054837"/>
    </source>
</evidence>
<comment type="caution">
    <text evidence="1">The sequence shown here is derived from an EMBL/GenBank/DDBJ whole genome shotgun (WGS) entry which is preliminary data.</text>
</comment>
<evidence type="ECO:0000313" key="1">
    <source>
        <dbReference type="EMBL" id="GIY53443.1"/>
    </source>
</evidence>
<dbReference type="Proteomes" id="UP001054837">
    <property type="component" value="Unassembled WGS sequence"/>
</dbReference>
<dbReference type="AlphaFoldDB" id="A0AAV4U6T3"/>
<accession>A0AAV4U6T3</accession>
<sequence length="98" mass="11445">MKHCLRKFKGTFPRLASGGYTPFTPPPRMKLNLQVDSVHCRNRPGSFHFRTDYRNKIQHAVHQNIAVYTSELRELCSKTTKRVKLKANEYTSKIEHNS</sequence>
<reference evidence="1 2" key="1">
    <citation type="submission" date="2021-06" db="EMBL/GenBank/DDBJ databases">
        <title>Caerostris darwini draft genome.</title>
        <authorList>
            <person name="Kono N."/>
            <person name="Arakawa K."/>
        </authorList>
    </citation>
    <scope>NUCLEOTIDE SEQUENCE [LARGE SCALE GENOMIC DNA]</scope>
</reference>
<name>A0AAV4U6T3_9ARAC</name>